<comment type="caution">
    <text evidence="17">The sequence shown here is derived from an EMBL/GenBank/DDBJ whole genome shotgun (WGS) entry which is preliminary data.</text>
</comment>
<name>A0ABD2YAM1_9GENT</name>
<keyword evidence="9" id="KW-0547">Nucleotide-binding</keyword>
<feature type="domain" description="Disease resistance R13L4/SHOC-2-like LRR" evidence="16">
    <location>
        <begin position="930"/>
        <end position="1190"/>
    </location>
</feature>
<evidence type="ECO:0000256" key="1">
    <source>
        <dbReference type="ARBA" id="ARBA00002074"/>
    </source>
</evidence>
<evidence type="ECO:0000313" key="18">
    <source>
        <dbReference type="Proteomes" id="UP001630127"/>
    </source>
</evidence>
<dbReference type="Pfam" id="PF12061">
    <property type="entry name" value="NB-LRR"/>
    <property type="match status" value="1"/>
</dbReference>
<dbReference type="CDD" id="cd14798">
    <property type="entry name" value="RX-CC_like"/>
    <property type="match status" value="1"/>
</dbReference>
<evidence type="ECO:0000256" key="2">
    <source>
        <dbReference type="ARBA" id="ARBA00004170"/>
    </source>
</evidence>
<keyword evidence="6" id="KW-0433">Leucine-rich repeat</keyword>
<keyword evidence="10" id="KW-0611">Plant defense</keyword>
<dbReference type="SUPFAM" id="SSF52540">
    <property type="entry name" value="P-loop containing nucleoside triphosphate hydrolases"/>
    <property type="match status" value="1"/>
</dbReference>
<dbReference type="Gene3D" id="3.80.10.10">
    <property type="entry name" value="Ribonuclease Inhibitor"/>
    <property type="match status" value="1"/>
</dbReference>
<dbReference type="EMBL" id="JBJUIK010000015">
    <property type="protein sequence ID" value="KAL3502907.1"/>
    <property type="molecule type" value="Genomic_DNA"/>
</dbReference>
<sequence>MASSTCFNSVLVDLEFLENLSYFQFEKPKFKMLGDMLRYIRTFHLCARKWGNNDASLGALLVRIEDEVSKIAQEIHRVCFVLDDEFRIEASKVIRGYQVDIGSFMPEIDEWYISFSDCSRQSYSPDRDELLEFIDSLLENLEDILCWPKERVLRIWDEALIRLLEALQEKLIFLKNFIRFTTFLDQSNLGHLLTHVKVVALNAAYHSYMCQFAMSDRDLHKEVKFKISGLLQRIKPVDPQVYEIYIQALTTLKLSTQSHNVTLEMDANILEDFIDSLLSNLWEILKSDTFSMFSPKDQLQILYKGLRFLRTILKEQPNNFDEKMWDLTGVIVCDAGFVICSLFLDAIQDGLAKEMGLVLSDLLERIKLIRAKFAEKSPEGSTFTFPKVDELGFIDFLLENLMELACCEAGSVTLAKHQIQTIQEELVFLRSFMGKIVELRNDREELQGLWNRVVELAYRVEFVIDSLAIGDSLDSSSMSFESITEEIKTIKLDALKIFDREGLDITVKKVTKSSNHLTSERSMPIIKDVIVVLDDEATSIIDRLERGAKHLRIVAIVGMPGLGKTTLATIVYNDSSIKSHFHIRAWCCVSQLYDKKNLLLEILTCIFGKLSDKYFETSEDDLALELYKSLKGRRYLIVLDDVWDIEVWNNLGESFPNDAYGSRIILTSRHLDVAPKEKLDQEPHILRQLTNDESWKLLKAKLFPRDDRPPALCELGMQIVERCKGLPLTIVILAGILATMEQDGWKEVVEHLSSSTVSSTEQCKNMLELSYRHLPDKLKPCLLYFGAFPEDQELTTKKLIWLWIAEGFVCKTQSKSLEDTARDYLMHLISRGLVMVSRQSSTDRVKTCCIHDLLHEFCVVKAKEERFFQLLQGCDELSGFNLPHSLRRLCIYSKLEHFKESRLFCSPVRGLLLFDRGEKNLRSCFNLSFIIRIFKLVRVLDLSQIHLGFTFPSEIELLVQLRYLAVRGEMKSIPSSIVNLSNLETLIVDSLARVVVLPDDIWNLKKLRHLQISDYFQVSFCLPDDNLDNSVELSNLDTCTSAILSCENLEKILRKFPNIRKLKVKLLEFDDSVGESNDILVVDYLSRLESLTMHCGTFRSQCQIEFYFPLNLRKLTLSGFHLPWCKISAIGNLPNLEVLKLLERAFEGEIWNMEEPGQFPKVRFLKLASLDIVRWTASWSEDRHLPCLVKLVLDSCYRLEELPSCLGDISTLQMIQVFACPDSAANSVTQIQEEQESLGNELKVLISSKWDSF</sequence>
<dbReference type="Gene3D" id="3.40.50.300">
    <property type="entry name" value="P-loop containing nucleotide triphosphate hydrolases"/>
    <property type="match status" value="1"/>
</dbReference>
<dbReference type="AlphaFoldDB" id="A0ABD2YAM1"/>
<evidence type="ECO:0000256" key="10">
    <source>
        <dbReference type="ARBA" id="ARBA00022821"/>
    </source>
</evidence>
<dbReference type="Gene3D" id="1.10.10.10">
    <property type="entry name" value="Winged helix-like DNA-binding domain superfamily/Winged helix DNA-binding domain"/>
    <property type="match status" value="1"/>
</dbReference>
<dbReference type="PRINTS" id="PR00364">
    <property type="entry name" value="DISEASERSIST"/>
</dbReference>
<keyword evidence="8" id="KW-0677">Repeat</keyword>
<feature type="domain" description="NB-ARC" evidence="13">
    <location>
        <begin position="536"/>
        <end position="707"/>
    </location>
</feature>
<dbReference type="GO" id="GO:0005524">
    <property type="term" value="F:ATP binding"/>
    <property type="evidence" value="ECO:0007669"/>
    <property type="project" value="UniProtKB-KW"/>
</dbReference>
<evidence type="ECO:0000259" key="15">
    <source>
        <dbReference type="Pfam" id="PF23559"/>
    </source>
</evidence>
<dbReference type="InterPro" id="IPR032675">
    <property type="entry name" value="LRR_dom_sf"/>
</dbReference>
<evidence type="ECO:0000256" key="6">
    <source>
        <dbReference type="ARBA" id="ARBA00022614"/>
    </source>
</evidence>
<dbReference type="InterPro" id="IPR058922">
    <property type="entry name" value="WHD_DRP"/>
</dbReference>
<keyword evidence="7" id="KW-0381">Hypersensitive response</keyword>
<comment type="subcellular location">
    <subcellularLocation>
        <location evidence="3">Cytoplasm</location>
    </subcellularLocation>
    <subcellularLocation>
        <location evidence="2">Membrane</location>
        <topology evidence="2">Peripheral membrane protein</topology>
    </subcellularLocation>
</comment>
<keyword evidence="12" id="KW-0175">Coiled coil</keyword>
<evidence type="ECO:0000259" key="14">
    <source>
        <dbReference type="Pfam" id="PF12061"/>
    </source>
</evidence>
<dbReference type="GO" id="GO:0051607">
    <property type="term" value="P:defense response to virus"/>
    <property type="evidence" value="ECO:0007669"/>
    <property type="project" value="UniProtKB-ARBA"/>
</dbReference>
<dbReference type="GO" id="GO:0016020">
    <property type="term" value="C:membrane"/>
    <property type="evidence" value="ECO:0007669"/>
    <property type="project" value="UniProtKB-SubCell"/>
</dbReference>
<dbReference type="InterPro" id="IPR042197">
    <property type="entry name" value="Apaf_helical"/>
</dbReference>
<feature type="domain" description="Late blight resistance protein R1A-like N-terminal" evidence="14">
    <location>
        <begin position="116"/>
        <end position="367"/>
    </location>
</feature>
<dbReference type="Proteomes" id="UP001630127">
    <property type="component" value="Unassembled WGS sequence"/>
</dbReference>
<reference evidence="17 18" key="1">
    <citation type="submission" date="2024-11" db="EMBL/GenBank/DDBJ databases">
        <title>A near-complete genome assembly of Cinchona calisaya.</title>
        <authorList>
            <person name="Lian D.C."/>
            <person name="Zhao X.W."/>
            <person name="Wei L."/>
        </authorList>
    </citation>
    <scope>NUCLEOTIDE SEQUENCE [LARGE SCALE GENOMIC DNA]</scope>
    <source>
        <tissue evidence="17">Nenye</tissue>
    </source>
</reference>
<protein>
    <recommendedName>
        <fullName evidence="19">Late blight resistance protein homolog R1A-3</fullName>
    </recommendedName>
</protein>
<dbReference type="PANTHER" id="PTHR23155:SF1152">
    <property type="entry name" value="AAA+ ATPASE DOMAIN-CONTAINING PROTEIN"/>
    <property type="match status" value="1"/>
</dbReference>
<dbReference type="Gene3D" id="1.10.8.430">
    <property type="entry name" value="Helical domain of apoptotic protease-activating factors"/>
    <property type="match status" value="1"/>
</dbReference>
<dbReference type="InterPro" id="IPR021929">
    <property type="entry name" value="R1A-like_N"/>
</dbReference>
<evidence type="ECO:0000256" key="12">
    <source>
        <dbReference type="ARBA" id="ARBA00023054"/>
    </source>
</evidence>
<dbReference type="FunFam" id="1.10.10.10:FF:000322">
    <property type="entry name" value="Probable disease resistance protein At1g63360"/>
    <property type="match status" value="1"/>
</dbReference>
<dbReference type="InterPro" id="IPR055414">
    <property type="entry name" value="LRR_R13L4/SHOC2-like"/>
</dbReference>
<evidence type="ECO:0008006" key="19">
    <source>
        <dbReference type="Google" id="ProtNLM"/>
    </source>
</evidence>
<dbReference type="FunFam" id="3.40.50.300:FF:001091">
    <property type="entry name" value="Probable disease resistance protein At1g61300"/>
    <property type="match status" value="1"/>
</dbReference>
<evidence type="ECO:0000313" key="17">
    <source>
        <dbReference type="EMBL" id="KAL3502907.1"/>
    </source>
</evidence>
<dbReference type="SUPFAM" id="SSF52058">
    <property type="entry name" value="L domain-like"/>
    <property type="match status" value="1"/>
</dbReference>
<dbReference type="InterPro" id="IPR002182">
    <property type="entry name" value="NB-ARC"/>
</dbReference>
<dbReference type="GO" id="GO:0005737">
    <property type="term" value="C:cytoplasm"/>
    <property type="evidence" value="ECO:0007669"/>
    <property type="project" value="UniProtKB-SubCell"/>
</dbReference>
<dbReference type="InterPro" id="IPR038005">
    <property type="entry name" value="RX-like_CC"/>
</dbReference>
<feature type="domain" description="Disease resistance protein winged helix" evidence="15">
    <location>
        <begin position="788"/>
        <end position="857"/>
    </location>
</feature>
<evidence type="ECO:0000256" key="8">
    <source>
        <dbReference type="ARBA" id="ARBA00022737"/>
    </source>
</evidence>
<evidence type="ECO:0000256" key="11">
    <source>
        <dbReference type="ARBA" id="ARBA00022840"/>
    </source>
</evidence>
<evidence type="ECO:0000259" key="13">
    <source>
        <dbReference type="Pfam" id="PF00931"/>
    </source>
</evidence>
<accession>A0ABD2YAM1</accession>
<dbReference type="InterPro" id="IPR044974">
    <property type="entry name" value="Disease_R_plants"/>
</dbReference>
<comment type="similarity">
    <text evidence="4">Belongs to the disease resistance NB-LRR family.</text>
</comment>
<gene>
    <name evidence="17" type="ORF">ACH5RR_037356</name>
</gene>
<dbReference type="InterPro" id="IPR036388">
    <property type="entry name" value="WH-like_DNA-bd_sf"/>
</dbReference>
<evidence type="ECO:0000259" key="16">
    <source>
        <dbReference type="Pfam" id="PF23598"/>
    </source>
</evidence>
<dbReference type="Pfam" id="PF23559">
    <property type="entry name" value="WHD_DRP"/>
    <property type="match status" value="1"/>
</dbReference>
<dbReference type="Gene3D" id="1.20.5.4130">
    <property type="match status" value="1"/>
</dbReference>
<dbReference type="Pfam" id="PF23598">
    <property type="entry name" value="LRR_14"/>
    <property type="match status" value="1"/>
</dbReference>
<evidence type="ECO:0000256" key="9">
    <source>
        <dbReference type="ARBA" id="ARBA00022741"/>
    </source>
</evidence>
<dbReference type="Pfam" id="PF00931">
    <property type="entry name" value="NB-ARC"/>
    <property type="match status" value="1"/>
</dbReference>
<organism evidence="17 18">
    <name type="scientific">Cinchona calisaya</name>
    <dbReference type="NCBI Taxonomy" id="153742"/>
    <lineage>
        <taxon>Eukaryota</taxon>
        <taxon>Viridiplantae</taxon>
        <taxon>Streptophyta</taxon>
        <taxon>Embryophyta</taxon>
        <taxon>Tracheophyta</taxon>
        <taxon>Spermatophyta</taxon>
        <taxon>Magnoliopsida</taxon>
        <taxon>eudicotyledons</taxon>
        <taxon>Gunneridae</taxon>
        <taxon>Pentapetalae</taxon>
        <taxon>asterids</taxon>
        <taxon>lamiids</taxon>
        <taxon>Gentianales</taxon>
        <taxon>Rubiaceae</taxon>
        <taxon>Cinchonoideae</taxon>
        <taxon>Cinchoneae</taxon>
        <taxon>Cinchona</taxon>
    </lineage>
</organism>
<keyword evidence="11" id="KW-0067">ATP-binding</keyword>
<evidence type="ECO:0000256" key="3">
    <source>
        <dbReference type="ARBA" id="ARBA00004496"/>
    </source>
</evidence>
<evidence type="ECO:0000256" key="7">
    <source>
        <dbReference type="ARBA" id="ARBA00022667"/>
    </source>
</evidence>
<proteinExistence type="inferred from homology"/>
<dbReference type="InterPro" id="IPR027417">
    <property type="entry name" value="P-loop_NTPase"/>
</dbReference>
<keyword evidence="5" id="KW-0963">Cytoplasm</keyword>
<keyword evidence="18" id="KW-1185">Reference proteome</keyword>
<evidence type="ECO:0000256" key="4">
    <source>
        <dbReference type="ARBA" id="ARBA00008894"/>
    </source>
</evidence>
<dbReference type="PANTHER" id="PTHR23155">
    <property type="entry name" value="DISEASE RESISTANCE PROTEIN RP"/>
    <property type="match status" value="1"/>
</dbReference>
<evidence type="ECO:0000256" key="5">
    <source>
        <dbReference type="ARBA" id="ARBA00022490"/>
    </source>
</evidence>
<comment type="function">
    <text evidence="1">Confers resistance to late blight (Phytophthora infestans) races carrying the avirulence gene Avr1. Resistance proteins guard the plant against pathogens that contain an appropriate avirulence protein via an indirect interaction with this avirulence protein. That triggers a defense system including the hypersensitive response, which restricts the pathogen growth.</text>
</comment>
<dbReference type="GO" id="GO:0009626">
    <property type="term" value="P:plant-type hypersensitive response"/>
    <property type="evidence" value="ECO:0007669"/>
    <property type="project" value="UniProtKB-KW"/>
</dbReference>